<proteinExistence type="predicted"/>
<accession>A0A9P9AHB8</accession>
<keyword evidence="2" id="KW-1133">Transmembrane helix</keyword>
<sequence length="93" mass="11046">MASILQNVVEHLYGSFHRMVPHQEASRRPEHPPRLLPSRYGASRGYRKRYTNASPSKSIVGPPQRPDRRAPKLFFILLYRFFNIFPFLIEIWH</sequence>
<evidence type="ECO:0000256" key="2">
    <source>
        <dbReference type="SAM" id="Phobius"/>
    </source>
</evidence>
<reference evidence="3 4" key="1">
    <citation type="journal article" date="2021" name="Nat. Commun.">
        <title>Genetic determinants of endophytism in the Arabidopsis root mycobiome.</title>
        <authorList>
            <person name="Mesny F."/>
            <person name="Miyauchi S."/>
            <person name="Thiergart T."/>
            <person name="Pickel B."/>
            <person name="Atanasova L."/>
            <person name="Karlsson M."/>
            <person name="Huettel B."/>
            <person name="Barry K.W."/>
            <person name="Haridas S."/>
            <person name="Chen C."/>
            <person name="Bauer D."/>
            <person name="Andreopoulos W."/>
            <person name="Pangilinan J."/>
            <person name="LaButti K."/>
            <person name="Riley R."/>
            <person name="Lipzen A."/>
            <person name="Clum A."/>
            <person name="Drula E."/>
            <person name="Henrissat B."/>
            <person name="Kohler A."/>
            <person name="Grigoriev I.V."/>
            <person name="Martin F.M."/>
            <person name="Hacquard S."/>
        </authorList>
    </citation>
    <scope>NUCLEOTIDE SEQUENCE [LARGE SCALE GENOMIC DNA]</scope>
    <source>
        <strain evidence="3 4">MPI-CAGE-CH-0241</strain>
    </source>
</reference>
<dbReference type="Proteomes" id="UP000777438">
    <property type="component" value="Unassembled WGS sequence"/>
</dbReference>
<feature type="transmembrane region" description="Helical" evidence="2">
    <location>
        <begin position="73"/>
        <end position="92"/>
    </location>
</feature>
<keyword evidence="2" id="KW-0472">Membrane</keyword>
<keyword evidence="2" id="KW-0812">Transmembrane</keyword>
<feature type="compositionally biased region" description="Basic and acidic residues" evidence="1">
    <location>
        <begin position="24"/>
        <end position="33"/>
    </location>
</feature>
<organism evidence="3 4">
    <name type="scientific">Thelonectria olida</name>
    <dbReference type="NCBI Taxonomy" id="1576542"/>
    <lineage>
        <taxon>Eukaryota</taxon>
        <taxon>Fungi</taxon>
        <taxon>Dikarya</taxon>
        <taxon>Ascomycota</taxon>
        <taxon>Pezizomycotina</taxon>
        <taxon>Sordariomycetes</taxon>
        <taxon>Hypocreomycetidae</taxon>
        <taxon>Hypocreales</taxon>
        <taxon>Nectriaceae</taxon>
        <taxon>Thelonectria</taxon>
    </lineage>
</organism>
<dbReference type="EMBL" id="JAGPYM010000028">
    <property type="protein sequence ID" value="KAH6879896.1"/>
    <property type="molecule type" value="Genomic_DNA"/>
</dbReference>
<keyword evidence="4" id="KW-1185">Reference proteome</keyword>
<evidence type="ECO:0000313" key="4">
    <source>
        <dbReference type="Proteomes" id="UP000777438"/>
    </source>
</evidence>
<evidence type="ECO:0000313" key="3">
    <source>
        <dbReference type="EMBL" id="KAH6879896.1"/>
    </source>
</evidence>
<feature type="region of interest" description="Disordered" evidence="1">
    <location>
        <begin position="23"/>
        <end position="68"/>
    </location>
</feature>
<name>A0A9P9AHB8_9HYPO</name>
<comment type="caution">
    <text evidence="3">The sequence shown here is derived from an EMBL/GenBank/DDBJ whole genome shotgun (WGS) entry which is preliminary data.</text>
</comment>
<gene>
    <name evidence="3" type="ORF">B0T10DRAFT_566065</name>
</gene>
<dbReference type="AlphaFoldDB" id="A0A9P9AHB8"/>
<evidence type="ECO:0000256" key="1">
    <source>
        <dbReference type="SAM" id="MobiDB-lite"/>
    </source>
</evidence>
<protein>
    <submittedName>
        <fullName evidence="3">Uncharacterized protein</fullName>
    </submittedName>
</protein>